<protein>
    <submittedName>
        <fullName evidence="2">Uncharacterized protein</fullName>
    </submittedName>
</protein>
<organism evidence="1 2">
    <name type="scientific">Romanomermis culicivorax</name>
    <name type="common">Nematode worm</name>
    <dbReference type="NCBI Taxonomy" id="13658"/>
    <lineage>
        <taxon>Eukaryota</taxon>
        <taxon>Metazoa</taxon>
        <taxon>Ecdysozoa</taxon>
        <taxon>Nematoda</taxon>
        <taxon>Enoplea</taxon>
        <taxon>Dorylaimia</taxon>
        <taxon>Mermithida</taxon>
        <taxon>Mermithoidea</taxon>
        <taxon>Mermithidae</taxon>
        <taxon>Romanomermis</taxon>
    </lineage>
</organism>
<dbReference type="AlphaFoldDB" id="A0A915KCE6"/>
<accession>A0A915KCE6</accession>
<name>A0A915KCE6_ROMCU</name>
<dbReference type="Proteomes" id="UP000887565">
    <property type="component" value="Unplaced"/>
</dbReference>
<keyword evidence="1" id="KW-1185">Reference proteome</keyword>
<reference evidence="2" key="1">
    <citation type="submission" date="2022-11" db="UniProtKB">
        <authorList>
            <consortium name="WormBaseParasite"/>
        </authorList>
    </citation>
    <scope>IDENTIFICATION</scope>
</reference>
<evidence type="ECO:0000313" key="1">
    <source>
        <dbReference type="Proteomes" id="UP000887565"/>
    </source>
</evidence>
<evidence type="ECO:0000313" key="2">
    <source>
        <dbReference type="WBParaSite" id="nRc.2.0.1.t36045-RA"/>
    </source>
</evidence>
<proteinExistence type="predicted"/>
<dbReference type="WBParaSite" id="nRc.2.0.1.t36045-RA">
    <property type="protein sequence ID" value="nRc.2.0.1.t36045-RA"/>
    <property type="gene ID" value="nRc.2.0.1.g36045"/>
</dbReference>
<sequence>MFIVYFRTDRIKITGRKTTRKSAMETSATFFVGNDLIFDVQRFCQVSEIGFIGLGPAILCLIVSAGVGPHSIRIASPDTG</sequence>